<dbReference type="EMBL" id="JABACJ020000001">
    <property type="protein sequence ID" value="MBU3874592.1"/>
    <property type="molecule type" value="Genomic_DNA"/>
</dbReference>
<evidence type="ECO:0000313" key="1">
    <source>
        <dbReference type="EMBL" id="MBU3874592.1"/>
    </source>
</evidence>
<dbReference type="Proteomes" id="UP000723714">
    <property type="component" value="Unassembled WGS sequence"/>
</dbReference>
<proteinExistence type="predicted"/>
<comment type="caution">
    <text evidence="1">The sequence shown here is derived from an EMBL/GenBank/DDBJ whole genome shotgun (WGS) entry which is preliminary data.</text>
</comment>
<keyword evidence="2" id="KW-1185">Reference proteome</keyword>
<gene>
    <name evidence="1" type="ORF">HGO97_002045</name>
</gene>
<organism evidence="1 2">
    <name type="scientific">Faecalicatena faecalis</name>
    <dbReference type="NCBI Taxonomy" id="2726362"/>
    <lineage>
        <taxon>Bacteria</taxon>
        <taxon>Bacillati</taxon>
        <taxon>Bacillota</taxon>
        <taxon>Clostridia</taxon>
        <taxon>Lachnospirales</taxon>
        <taxon>Lachnospiraceae</taxon>
        <taxon>Faecalicatena</taxon>
    </lineage>
</organism>
<dbReference type="RefSeq" id="WP_216238928.1">
    <property type="nucleotide sequence ID" value="NZ_JABACJ020000001.1"/>
</dbReference>
<name>A0ABS6CZ51_9FIRM</name>
<sequence length="54" mass="6374">MQTDENLKAKSKRGIFSFSWAWCYGIMREGTYSFCIVPTMNMDEYGLKQVHSMR</sequence>
<reference evidence="1 2" key="1">
    <citation type="submission" date="2021-06" db="EMBL/GenBank/DDBJ databases">
        <title>Faecalicatena sp. nov. isolated from porcine feces.</title>
        <authorList>
            <person name="Oh B.S."/>
            <person name="Lee J.H."/>
        </authorList>
    </citation>
    <scope>NUCLEOTIDE SEQUENCE [LARGE SCALE GENOMIC DNA]</scope>
    <source>
        <strain evidence="1 2">AGMB00832</strain>
    </source>
</reference>
<protein>
    <submittedName>
        <fullName evidence="1">Uncharacterized protein</fullName>
    </submittedName>
</protein>
<evidence type="ECO:0000313" key="2">
    <source>
        <dbReference type="Proteomes" id="UP000723714"/>
    </source>
</evidence>
<accession>A0ABS6CZ51</accession>